<dbReference type="InterPro" id="IPR015496">
    <property type="entry name" value="Ubiquilin"/>
</dbReference>
<name>A0A7R8WGX6_9CRUS</name>
<dbReference type="Gene3D" id="1.10.8.10">
    <property type="entry name" value="DNA helicase RuvA subunit, C-terminal domain"/>
    <property type="match status" value="1"/>
</dbReference>
<dbReference type="SMART" id="SM00165">
    <property type="entry name" value="UBA"/>
    <property type="match status" value="1"/>
</dbReference>
<dbReference type="OrthoDB" id="9450922at2759"/>
<dbReference type="FunFam" id="1.10.260.100:FF:000001">
    <property type="entry name" value="Ubiquilin 1"/>
    <property type="match status" value="1"/>
</dbReference>
<feature type="region of interest" description="Disordered" evidence="2">
    <location>
        <begin position="413"/>
        <end position="461"/>
    </location>
</feature>
<dbReference type="PANTHER" id="PTHR10677:SF3">
    <property type="entry name" value="FI07626P-RELATED"/>
    <property type="match status" value="1"/>
</dbReference>
<dbReference type="Gene3D" id="3.10.20.90">
    <property type="entry name" value="Phosphatidylinositol 3-kinase Catalytic Subunit, Chain A, domain 1"/>
    <property type="match status" value="1"/>
</dbReference>
<organism evidence="3">
    <name type="scientific">Cyprideis torosa</name>
    <dbReference type="NCBI Taxonomy" id="163714"/>
    <lineage>
        <taxon>Eukaryota</taxon>
        <taxon>Metazoa</taxon>
        <taxon>Ecdysozoa</taxon>
        <taxon>Arthropoda</taxon>
        <taxon>Crustacea</taxon>
        <taxon>Oligostraca</taxon>
        <taxon>Ostracoda</taxon>
        <taxon>Podocopa</taxon>
        <taxon>Podocopida</taxon>
        <taxon>Cytherocopina</taxon>
        <taxon>Cytheroidea</taxon>
        <taxon>Cytherideidae</taxon>
        <taxon>Cyprideis</taxon>
    </lineage>
</organism>
<dbReference type="EMBL" id="OB663569">
    <property type="protein sequence ID" value="CAD7231487.1"/>
    <property type="molecule type" value="Genomic_DNA"/>
</dbReference>
<dbReference type="SUPFAM" id="SSF46934">
    <property type="entry name" value="UBA-like"/>
    <property type="match status" value="1"/>
</dbReference>
<dbReference type="Gene3D" id="1.10.260.100">
    <property type="match status" value="2"/>
</dbReference>
<dbReference type="FunFam" id="3.10.20.90:FF:000095">
    <property type="entry name" value="Ubiquilin 4"/>
    <property type="match status" value="1"/>
</dbReference>
<dbReference type="InterPro" id="IPR006636">
    <property type="entry name" value="STI1_HS-bd"/>
</dbReference>
<feature type="compositionally biased region" description="Polar residues" evidence="2">
    <location>
        <begin position="438"/>
        <end position="448"/>
    </location>
</feature>
<dbReference type="PANTHER" id="PTHR10677">
    <property type="entry name" value="UBIQUILIN"/>
    <property type="match status" value="1"/>
</dbReference>
<proteinExistence type="predicted"/>
<dbReference type="PROSITE" id="PS50053">
    <property type="entry name" value="UBIQUITIN_2"/>
    <property type="match status" value="1"/>
</dbReference>
<evidence type="ECO:0000256" key="1">
    <source>
        <dbReference type="ARBA" id="ARBA00074668"/>
    </source>
</evidence>
<gene>
    <name evidence="3" type="ORF">CTOB1V02_LOCUS9334</name>
</gene>
<dbReference type="InterPro" id="IPR000626">
    <property type="entry name" value="Ubiquitin-like_dom"/>
</dbReference>
<evidence type="ECO:0000256" key="2">
    <source>
        <dbReference type="SAM" id="MobiDB-lite"/>
    </source>
</evidence>
<dbReference type="SMART" id="SM00213">
    <property type="entry name" value="UBQ"/>
    <property type="match status" value="1"/>
</dbReference>
<reference evidence="3" key="1">
    <citation type="submission" date="2020-11" db="EMBL/GenBank/DDBJ databases">
        <authorList>
            <person name="Tran Van P."/>
        </authorList>
    </citation>
    <scope>NUCLEOTIDE SEQUENCE</scope>
</reference>
<dbReference type="Pfam" id="PF00240">
    <property type="entry name" value="ubiquitin"/>
    <property type="match status" value="1"/>
</dbReference>
<dbReference type="GO" id="GO:0006511">
    <property type="term" value="P:ubiquitin-dependent protein catabolic process"/>
    <property type="evidence" value="ECO:0007669"/>
    <property type="project" value="TreeGrafter"/>
</dbReference>
<dbReference type="PROSITE" id="PS50030">
    <property type="entry name" value="UBA"/>
    <property type="match status" value="1"/>
</dbReference>
<sequence length="536" mass="57823">MAEASQPSEQCDKIKIVVKTPQEKKTVEVAKNSTISSFKNILLEVFSASKDQLCLIFAGKILKDEEKLDELGIGDGLTVHLVIKAPKNTGNNHGSATDAPPTQRAPPGPFGFGSLGGLGGARPGGTGTTFEDFQQRMEREVSSNPQLMQQMLDNPLIRTFMDNPDVMREILVSNPEMQQIIERHPEINHILNNPAVMRQTLEMMRNPSIMQEMMRSNDRALNNIESFPGGFSALQRMFSEYHEPVMDAAQFARNPFASLSSDNDADRTENPQAGRENTEALPNPWSPGGGTAPNAANTGRSGVFNSPGMASLMEQLQANPELMASMLQSPATQSMIRMLANNPELARSVMANNPLVANNPELREQMTNMLPQMMNQLGNPVVQSFLTNPEALSAMMQIQRGLEQLRVAAPGMTSEMFTGGGSVPPTGTGSASSPSPANEANTTTTPSGGISAAPRPPNNTQSADAMIQLLSQLMAQQPPADSRPPEERYRDQLEQLTAMGFINREANIQALIATFGDVNAAVERLLSQGPGGQSAN</sequence>
<dbReference type="FunFam" id="1.10.8.10:FF:000077">
    <property type="entry name" value="Ubiquilin like"/>
    <property type="match status" value="1"/>
</dbReference>
<dbReference type="InterPro" id="IPR029071">
    <property type="entry name" value="Ubiquitin-like_domsf"/>
</dbReference>
<accession>A0A7R8WGX6</accession>
<dbReference type="Pfam" id="PF23195">
    <property type="entry name" value="UBQLN1"/>
    <property type="match status" value="1"/>
</dbReference>
<dbReference type="SMART" id="SM00727">
    <property type="entry name" value="STI1"/>
    <property type="match status" value="4"/>
</dbReference>
<feature type="compositionally biased region" description="Gly residues" evidence="2">
    <location>
        <begin position="110"/>
        <end position="127"/>
    </location>
</feature>
<dbReference type="InterPro" id="IPR015940">
    <property type="entry name" value="UBA"/>
</dbReference>
<feature type="region of interest" description="Disordered" evidence="2">
    <location>
        <begin position="86"/>
        <end position="128"/>
    </location>
</feature>
<dbReference type="InterPro" id="IPR009060">
    <property type="entry name" value="UBA-like_sf"/>
</dbReference>
<feature type="region of interest" description="Disordered" evidence="2">
    <location>
        <begin position="257"/>
        <end position="301"/>
    </location>
</feature>
<feature type="compositionally biased region" description="Low complexity" evidence="2">
    <location>
        <begin position="423"/>
        <end position="437"/>
    </location>
</feature>
<protein>
    <recommendedName>
        <fullName evidence="1">Ubiquilin-like protein</fullName>
    </recommendedName>
</protein>
<dbReference type="CDD" id="cd14399">
    <property type="entry name" value="UBA_PLICs"/>
    <property type="match status" value="1"/>
</dbReference>
<dbReference type="Pfam" id="PF00627">
    <property type="entry name" value="UBA"/>
    <property type="match status" value="1"/>
</dbReference>
<dbReference type="GO" id="GO:0005829">
    <property type="term" value="C:cytosol"/>
    <property type="evidence" value="ECO:0007669"/>
    <property type="project" value="TreeGrafter"/>
</dbReference>
<dbReference type="GO" id="GO:0031593">
    <property type="term" value="F:polyubiquitin modification-dependent protein binding"/>
    <property type="evidence" value="ECO:0007669"/>
    <property type="project" value="TreeGrafter"/>
</dbReference>
<dbReference type="AlphaFoldDB" id="A0A7R8WGX6"/>
<evidence type="ECO:0000313" key="3">
    <source>
        <dbReference type="EMBL" id="CAD7231487.1"/>
    </source>
</evidence>
<dbReference type="SUPFAM" id="SSF54236">
    <property type="entry name" value="Ubiquitin-like"/>
    <property type="match status" value="1"/>
</dbReference>